<comment type="subcellular location">
    <subcellularLocation>
        <location evidence="1">Cytoplasm</location>
    </subcellularLocation>
</comment>
<dbReference type="InterPro" id="IPR026317">
    <property type="entry name" value="P_C10"/>
</dbReference>
<dbReference type="EMBL" id="ABDC03022329">
    <property type="status" value="NOT_ANNOTATED_CDS"/>
    <property type="molecule type" value="Genomic_DNA"/>
</dbReference>
<dbReference type="GeneTree" id="ENSGT00390000005242"/>
<keyword evidence="6" id="KW-1185">Reference proteome</keyword>
<evidence type="ECO:0000256" key="1">
    <source>
        <dbReference type="ARBA" id="ARBA00004496"/>
    </source>
</evidence>
<dbReference type="GO" id="GO:0005737">
    <property type="term" value="C:cytoplasm"/>
    <property type="evidence" value="ECO:0007669"/>
    <property type="project" value="UniProtKB-SubCell"/>
</dbReference>
<reference evidence="5" key="3">
    <citation type="submission" date="2025-09" db="UniProtKB">
        <authorList>
            <consortium name="Ensembl"/>
        </authorList>
    </citation>
    <scope>IDENTIFICATION</scope>
</reference>
<organism evidence="5 6">
    <name type="scientific">Microcebus murinus</name>
    <name type="common">Gray mouse lemur</name>
    <name type="synonym">Lemur murinus</name>
    <dbReference type="NCBI Taxonomy" id="30608"/>
    <lineage>
        <taxon>Eukaryota</taxon>
        <taxon>Metazoa</taxon>
        <taxon>Chordata</taxon>
        <taxon>Craniata</taxon>
        <taxon>Vertebrata</taxon>
        <taxon>Euteleostomi</taxon>
        <taxon>Mammalia</taxon>
        <taxon>Eutheria</taxon>
        <taxon>Euarchontoglires</taxon>
        <taxon>Primates</taxon>
        <taxon>Strepsirrhini</taxon>
        <taxon>Lemuriformes</taxon>
        <taxon>Cheirogaleidae</taxon>
        <taxon>Microcebus</taxon>
    </lineage>
</organism>
<accession>A0A8C5XB66</accession>
<evidence type="ECO:0000313" key="6">
    <source>
        <dbReference type="Proteomes" id="UP000694394"/>
    </source>
</evidence>
<dbReference type="Pfam" id="PF14974">
    <property type="entry name" value="P_C10"/>
    <property type="match status" value="1"/>
</dbReference>
<evidence type="ECO:0000256" key="3">
    <source>
        <dbReference type="ARBA" id="ARBA00020502"/>
    </source>
</evidence>
<evidence type="ECO:0000256" key="2">
    <source>
        <dbReference type="ARBA" id="ARBA00007083"/>
    </source>
</evidence>
<dbReference type="Proteomes" id="UP000694394">
    <property type="component" value="Chromosome 19"/>
</dbReference>
<reference evidence="5" key="1">
    <citation type="submission" date="2016-12" db="EMBL/GenBank/DDBJ databases">
        <title>Mouse lemur reference genome and diversity panel.</title>
        <authorList>
            <person name="Harris R."/>
            <person name="Larsen P."/>
            <person name="Liu Y."/>
            <person name="Hughes D.S."/>
            <person name="Murali S."/>
            <person name="Raveendran M."/>
            <person name="Korchina V."/>
            <person name="Wang M."/>
            <person name="Jhangiani S."/>
            <person name="Bandaranaike D."/>
            <person name="Bellair M."/>
            <person name="Blankenburg K."/>
            <person name="Chao H."/>
            <person name="Dahdouli M."/>
            <person name="Dinh H."/>
            <person name="Doddapaneni H."/>
            <person name="English A."/>
            <person name="Firestine M."/>
            <person name="Gnanaolivu R."/>
            <person name="Gross S."/>
            <person name="Hernandez B."/>
            <person name="Javaid M."/>
            <person name="Jayaseelan J."/>
            <person name="Jones J."/>
            <person name="Khan Z."/>
            <person name="Kovar C."/>
            <person name="Kurapati P."/>
            <person name="Le B."/>
            <person name="Lee S."/>
            <person name="Li M."/>
            <person name="Mathew T."/>
            <person name="Narasimhan A."/>
            <person name="Ngo D."/>
            <person name="Nguyen L."/>
            <person name="Okwuonu G."/>
            <person name="Ongeri F."/>
            <person name="Osuji N."/>
            <person name="Pu L.-L."/>
            <person name="Puazo M."/>
            <person name="Quiroz J."/>
            <person name="Raj R."/>
            <person name="Rajbhandari K."/>
            <person name="Reid J.G."/>
            <person name="Santibanez J."/>
            <person name="Sexton D."/>
            <person name="Skinner E."/>
            <person name="Vee V."/>
            <person name="Weissenberger G."/>
            <person name="Wu Y."/>
            <person name="Xin Y."/>
            <person name="Han Y."/>
            <person name="Campbell C."/>
            <person name="Brown A."/>
            <person name="Sullivan B."/>
            <person name="Shelton J."/>
            <person name="Brown S."/>
            <person name="Dudchenko O."/>
            <person name="Machol I."/>
            <person name="Durand N."/>
            <person name="Shamim M."/>
            <person name="Lieberman A."/>
            <person name="Muzny D.M."/>
            <person name="Richards S."/>
            <person name="Yoder A."/>
            <person name="Worley K.C."/>
            <person name="Rogers J."/>
            <person name="Gibbs R.A."/>
        </authorList>
    </citation>
    <scope>NUCLEOTIDE SEQUENCE [LARGE SCALE GENOMIC DNA]</scope>
</reference>
<proteinExistence type="inferred from homology"/>
<dbReference type="GO" id="GO:0009791">
    <property type="term" value="P:post-embryonic development"/>
    <property type="evidence" value="ECO:0007669"/>
    <property type="project" value="TreeGrafter"/>
</dbReference>
<reference evidence="5" key="2">
    <citation type="submission" date="2025-08" db="UniProtKB">
        <authorList>
            <consortium name="Ensembl"/>
        </authorList>
    </citation>
    <scope>IDENTIFICATION</scope>
</reference>
<protein>
    <recommendedName>
        <fullName evidence="3">Protein C10</fullName>
    </recommendedName>
</protein>
<keyword evidence="4" id="KW-0963">Cytoplasm</keyword>
<dbReference type="Ensembl" id="ENSMICT00000001778.3">
    <property type="protein sequence ID" value="ENSMICP00000001619.3"/>
    <property type="gene ID" value="ENSMICG00000001779.3"/>
</dbReference>
<evidence type="ECO:0000313" key="5">
    <source>
        <dbReference type="Ensembl" id="ENSMICP00000001619.3"/>
    </source>
</evidence>
<dbReference type="PANTHER" id="PTHR13463:SF3">
    <property type="entry name" value="PROTEIN C10"/>
    <property type="match status" value="1"/>
</dbReference>
<name>A0A8C5XB66_MICMU</name>
<evidence type="ECO:0000256" key="4">
    <source>
        <dbReference type="ARBA" id="ARBA00022490"/>
    </source>
</evidence>
<comment type="similarity">
    <text evidence="2">Belongs to the UPF0456 family.</text>
</comment>
<dbReference type="PANTHER" id="PTHR13463">
    <property type="entry name" value="PROTEIN C10"/>
    <property type="match status" value="1"/>
</dbReference>
<sequence>MQFVLPAATQILQEVIKAYGFSCDRESVLKCARLVKSCKVQDPEITSPSGKLKAMFLPPVTLPPHGPASGGSAAVS</sequence>
<dbReference type="AlphaFoldDB" id="A0A8C5XB66"/>